<evidence type="ECO:0000256" key="2">
    <source>
        <dbReference type="ARBA" id="ARBA00022771"/>
    </source>
</evidence>
<dbReference type="EMBL" id="ML994653">
    <property type="protein sequence ID" value="KAF2181326.1"/>
    <property type="molecule type" value="Genomic_DNA"/>
</dbReference>
<dbReference type="PROSITE" id="PS51039">
    <property type="entry name" value="ZF_AN1"/>
    <property type="match status" value="1"/>
</dbReference>
<dbReference type="InterPro" id="IPR057358">
    <property type="entry name" value="UBL_ZFAND1-like"/>
</dbReference>
<dbReference type="GO" id="GO:0008270">
    <property type="term" value="F:zinc ion binding"/>
    <property type="evidence" value="ECO:0007669"/>
    <property type="project" value="UniProtKB-KW"/>
</dbReference>
<feature type="domain" description="AN1-type" evidence="5">
    <location>
        <begin position="25"/>
        <end position="73"/>
    </location>
</feature>
<keyword evidence="7" id="KW-1185">Reference proteome</keyword>
<dbReference type="PANTHER" id="PTHR14677">
    <property type="entry name" value="ARSENITE INDUCUBLE RNA ASSOCIATED PROTEIN AIP-1-RELATED"/>
    <property type="match status" value="1"/>
</dbReference>
<dbReference type="GO" id="GO:0005737">
    <property type="term" value="C:cytoplasm"/>
    <property type="evidence" value="ECO:0007669"/>
    <property type="project" value="TreeGrafter"/>
</dbReference>
<keyword evidence="1" id="KW-0479">Metal-binding</keyword>
<gene>
    <name evidence="6" type="ORF">K469DRAFT_261808</name>
</gene>
<dbReference type="PANTHER" id="PTHR14677:SF40">
    <property type="entry name" value="CDC48-ASSOCIATED UBIQUITIN-LIKE_ZINC FINGER PROTEIN 1"/>
    <property type="match status" value="1"/>
</dbReference>
<dbReference type="InterPro" id="IPR035896">
    <property type="entry name" value="AN1-like_Znf"/>
</dbReference>
<organism evidence="6 7">
    <name type="scientific">Zopfia rhizophila CBS 207.26</name>
    <dbReference type="NCBI Taxonomy" id="1314779"/>
    <lineage>
        <taxon>Eukaryota</taxon>
        <taxon>Fungi</taxon>
        <taxon>Dikarya</taxon>
        <taxon>Ascomycota</taxon>
        <taxon>Pezizomycotina</taxon>
        <taxon>Dothideomycetes</taxon>
        <taxon>Dothideomycetes incertae sedis</taxon>
        <taxon>Zopfiaceae</taxon>
        <taxon>Zopfia</taxon>
    </lineage>
</organism>
<proteinExistence type="predicted"/>
<reference evidence="6" key="1">
    <citation type="journal article" date="2020" name="Stud. Mycol.">
        <title>101 Dothideomycetes genomes: a test case for predicting lifestyles and emergence of pathogens.</title>
        <authorList>
            <person name="Haridas S."/>
            <person name="Albert R."/>
            <person name="Binder M."/>
            <person name="Bloem J."/>
            <person name="Labutti K."/>
            <person name="Salamov A."/>
            <person name="Andreopoulos B."/>
            <person name="Baker S."/>
            <person name="Barry K."/>
            <person name="Bills G."/>
            <person name="Bluhm B."/>
            <person name="Cannon C."/>
            <person name="Castanera R."/>
            <person name="Culley D."/>
            <person name="Daum C."/>
            <person name="Ezra D."/>
            <person name="Gonzalez J."/>
            <person name="Henrissat B."/>
            <person name="Kuo A."/>
            <person name="Liang C."/>
            <person name="Lipzen A."/>
            <person name="Lutzoni F."/>
            <person name="Magnuson J."/>
            <person name="Mondo S."/>
            <person name="Nolan M."/>
            <person name="Ohm R."/>
            <person name="Pangilinan J."/>
            <person name="Park H.-J."/>
            <person name="Ramirez L."/>
            <person name="Alfaro M."/>
            <person name="Sun H."/>
            <person name="Tritt A."/>
            <person name="Yoshinaga Y."/>
            <person name="Zwiers L.-H."/>
            <person name="Turgeon B."/>
            <person name="Goodwin S."/>
            <person name="Spatafora J."/>
            <person name="Crous P."/>
            <person name="Grigoriev I."/>
        </authorList>
    </citation>
    <scope>NUCLEOTIDE SEQUENCE</scope>
    <source>
        <strain evidence="6">CBS 207.26</strain>
    </source>
</reference>
<evidence type="ECO:0000256" key="4">
    <source>
        <dbReference type="PROSITE-ProRule" id="PRU00449"/>
    </source>
</evidence>
<protein>
    <submittedName>
        <fullName evidence="6">AN1 zinc finger protein-like protein</fullName>
    </submittedName>
</protein>
<dbReference type="Proteomes" id="UP000800200">
    <property type="component" value="Unassembled WGS sequence"/>
</dbReference>
<dbReference type="Pfam" id="PF01428">
    <property type="entry name" value="zf-AN1"/>
    <property type="match status" value="2"/>
</dbReference>
<evidence type="ECO:0000256" key="3">
    <source>
        <dbReference type="ARBA" id="ARBA00022833"/>
    </source>
</evidence>
<dbReference type="Pfam" id="PF25327">
    <property type="entry name" value="UBL_ZFAND1"/>
    <property type="match status" value="1"/>
</dbReference>
<evidence type="ECO:0000313" key="7">
    <source>
        <dbReference type="Proteomes" id="UP000800200"/>
    </source>
</evidence>
<dbReference type="AlphaFoldDB" id="A0A6A6DUH3"/>
<dbReference type="OrthoDB" id="431929at2759"/>
<sequence>MTSPTSLSTPSAQESHIKMSKGDVEAIGAHCQMEYCHVLDFLPFPCESCKGTFCLDHRTETAHKCPKAGEWARKRNGQDKPNDKLPLKPSLLNHDQQCADPSCKTLINTSRMPPNHCTTCNREYCLKHRMGEDHNCKNLKPLGARPMTVLEQQRQKGLSALAKLKAWSANKRAEEANKKKLPKFGFSIGKSSSNAAAAQALAELNTLKKAAKGEASVPQGKRLYLHVEASADTTKAKYPTGKFFYNKEWSVGRVLDAAAKALQVENVNNRGGSEEDKLRVFHVEGGRLLRFNEKIGETCSDGNMIVLLRGVGDPDLIDL</sequence>
<accession>A0A6A6DUH3</accession>
<dbReference type="InterPro" id="IPR000058">
    <property type="entry name" value="Znf_AN1"/>
</dbReference>
<evidence type="ECO:0000259" key="5">
    <source>
        <dbReference type="PROSITE" id="PS51039"/>
    </source>
</evidence>
<name>A0A6A6DUH3_9PEZI</name>
<dbReference type="SUPFAM" id="SSF118310">
    <property type="entry name" value="AN1-like Zinc finger"/>
    <property type="match status" value="2"/>
</dbReference>
<evidence type="ECO:0000313" key="6">
    <source>
        <dbReference type="EMBL" id="KAF2181326.1"/>
    </source>
</evidence>
<dbReference type="Gene3D" id="4.10.1110.10">
    <property type="entry name" value="AN1-like Zinc finger"/>
    <property type="match status" value="2"/>
</dbReference>
<dbReference type="SMART" id="SM00154">
    <property type="entry name" value="ZnF_AN1"/>
    <property type="match status" value="2"/>
</dbReference>
<evidence type="ECO:0000256" key="1">
    <source>
        <dbReference type="ARBA" id="ARBA00022723"/>
    </source>
</evidence>
<keyword evidence="3" id="KW-0862">Zinc</keyword>
<keyword evidence="2 4" id="KW-0863">Zinc-finger</keyword>